<dbReference type="PANTHER" id="PTHR35169:SF3">
    <property type="entry name" value="PROLYL 4-HYDROXYLASE ALPHA SUBUNIT FE(2+) 2OG DIOXYGENASE DOMAIN-CONTAINING PROTEIN"/>
    <property type="match status" value="1"/>
</dbReference>
<comment type="caution">
    <text evidence="2">The sequence shown here is derived from an EMBL/GenBank/DDBJ whole genome shotgun (WGS) entry which is preliminary data.</text>
</comment>
<dbReference type="EC" id="1.14.11.-" evidence="2"/>
<dbReference type="InterPro" id="IPR044862">
    <property type="entry name" value="Pro_4_hyd_alph_FE2OG_OXY"/>
</dbReference>
<proteinExistence type="predicted"/>
<gene>
    <name evidence="2" type="ORF">ABFE88_22635</name>
</gene>
<evidence type="ECO:0000313" key="3">
    <source>
        <dbReference type="Proteomes" id="UP001424532"/>
    </source>
</evidence>
<name>A0ABV0DKS9_9PSED</name>
<dbReference type="InterPro" id="IPR005123">
    <property type="entry name" value="Oxoglu/Fe-dep_dioxygenase_dom"/>
</dbReference>
<reference evidence="2 3" key="1">
    <citation type="submission" date="2024-05" db="EMBL/GenBank/DDBJ databases">
        <title>Sequence of Lycoming College course isolates.</title>
        <authorList>
            <person name="Reigle C.A."/>
            <person name="Newman J.D."/>
        </authorList>
    </citation>
    <scope>NUCLEOTIDE SEQUENCE [LARGE SCALE GENOMIC DNA]</scope>
    <source>
        <strain evidence="2 3">CAR-09</strain>
    </source>
</reference>
<dbReference type="RefSeq" id="WP_347151403.1">
    <property type="nucleotide sequence ID" value="NZ_JBDLYL010000033.1"/>
</dbReference>
<dbReference type="PROSITE" id="PS51471">
    <property type="entry name" value="FE2OG_OXY"/>
    <property type="match status" value="1"/>
</dbReference>
<dbReference type="EMBL" id="JBDLYL010000033">
    <property type="protein sequence ID" value="MEN8642451.1"/>
    <property type="molecule type" value="Genomic_DNA"/>
</dbReference>
<evidence type="ECO:0000313" key="2">
    <source>
        <dbReference type="EMBL" id="MEN8642451.1"/>
    </source>
</evidence>
<accession>A0ABV0DKS9</accession>
<organism evidence="2 3">
    <name type="scientific">Pseudomonas sichuanensis</name>
    <dbReference type="NCBI Taxonomy" id="2213015"/>
    <lineage>
        <taxon>Bacteria</taxon>
        <taxon>Pseudomonadati</taxon>
        <taxon>Pseudomonadota</taxon>
        <taxon>Gammaproteobacteria</taxon>
        <taxon>Pseudomonadales</taxon>
        <taxon>Pseudomonadaceae</taxon>
        <taxon>Pseudomonas</taxon>
    </lineage>
</organism>
<dbReference type="GO" id="GO:0016491">
    <property type="term" value="F:oxidoreductase activity"/>
    <property type="evidence" value="ECO:0007669"/>
    <property type="project" value="UniProtKB-KW"/>
</dbReference>
<dbReference type="Proteomes" id="UP001424532">
    <property type="component" value="Unassembled WGS sequence"/>
</dbReference>
<keyword evidence="3" id="KW-1185">Reference proteome</keyword>
<dbReference type="PANTHER" id="PTHR35169">
    <property type="entry name" value="FE2OG DIOXYGENASE DOMAIN-CONTAINING PROTEIN"/>
    <property type="match status" value="1"/>
</dbReference>
<evidence type="ECO:0000259" key="1">
    <source>
        <dbReference type="PROSITE" id="PS51471"/>
    </source>
</evidence>
<keyword evidence="2" id="KW-0560">Oxidoreductase</keyword>
<protein>
    <submittedName>
        <fullName evidence="2">2OG-Fe(II) oxygenase</fullName>
        <ecNumber evidence="2">1.14.11.-</ecNumber>
    </submittedName>
</protein>
<sequence length="192" mass="21887">MELVFTEEDICVIDDAVTSDELIRINRQLSGECWRYGWPVNLAPHARPCWHSFIVGRKRPEGLCAVDELKSHEQWGFLVDFWQRIKSTHMPTAILLGVYANGQTVGQDAPIHRDNKVDESGLTVVMFCNEYWPSSWGGELVFYDHRKENILKSVLPKPGRIVIFNGHVPHGARSPAVTCDQLRMTLAFKTII</sequence>
<feature type="domain" description="Fe2OG dioxygenase" evidence="1">
    <location>
        <begin position="90"/>
        <end position="192"/>
    </location>
</feature>
<dbReference type="Gene3D" id="2.60.120.620">
    <property type="entry name" value="q2cbj1_9rhob like domain"/>
    <property type="match status" value="1"/>
</dbReference>
<dbReference type="Pfam" id="PF13640">
    <property type="entry name" value="2OG-FeII_Oxy_3"/>
    <property type="match status" value="1"/>
</dbReference>